<evidence type="ECO:0000313" key="1">
    <source>
        <dbReference type="EMBL" id="SON49452.1"/>
    </source>
</evidence>
<dbReference type="AlphaFoldDB" id="A0A2N8ZC25"/>
<accession>A0A2N8ZC25</accession>
<keyword evidence="2" id="KW-1185">Reference proteome</keyword>
<dbReference type="KEGG" id="vta:A1473"/>
<dbReference type="EMBL" id="LT960611">
    <property type="protein sequence ID" value="SON49452.1"/>
    <property type="molecule type" value="Genomic_DNA"/>
</dbReference>
<protein>
    <submittedName>
        <fullName evidence="1">Uncharacterized protein</fullName>
    </submittedName>
</protein>
<dbReference type="Proteomes" id="UP000235828">
    <property type="component" value="Chromosome A"/>
</dbReference>
<proteinExistence type="predicted"/>
<organism evidence="1 2">
    <name type="scientific">Vibrio tapetis subsp. tapetis</name>
    <dbReference type="NCBI Taxonomy" id="1671868"/>
    <lineage>
        <taxon>Bacteria</taxon>
        <taxon>Pseudomonadati</taxon>
        <taxon>Pseudomonadota</taxon>
        <taxon>Gammaproteobacteria</taxon>
        <taxon>Vibrionales</taxon>
        <taxon>Vibrionaceae</taxon>
        <taxon>Vibrio</taxon>
    </lineage>
</organism>
<evidence type="ECO:0000313" key="2">
    <source>
        <dbReference type="Proteomes" id="UP000235828"/>
    </source>
</evidence>
<gene>
    <name evidence="1" type="ORF">VTAP4600_A1473</name>
</gene>
<name>A0A2N8ZC25_9VIBR</name>
<sequence length="42" mass="4673">MQSIANAELETPQVVSIDRVSKVRFILSILHLTANFSTDSIK</sequence>
<reference evidence="1 2" key="1">
    <citation type="submission" date="2017-10" db="EMBL/GenBank/DDBJ databases">
        <authorList>
            <person name="Banno H."/>
            <person name="Chua N.-H."/>
        </authorList>
    </citation>
    <scope>NUCLEOTIDE SEQUENCE [LARGE SCALE GENOMIC DNA]</scope>
    <source>
        <strain evidence="1">Vibrio tapetis CECT4600</strain>
    </source>
</reference>